<dbReference type="EMBL" id="MWQO01000014">
    <property type="protein sequence ID" value="THD11287.1"/>
    <property type="molecule type" value="Genomic_DNA"/>
</dbReference>
<name>A0A4S3KQG3_9GAMM</name>
<dbReference type="Proteomes" id="UP000307749">
    <property type="component" value="Unassembled WGS sequence"/>
</dbReference>
<keyword evidence="2" id="KW-1185">Reference proteome</keyword>
<sequence length="235" mass="26075">MTSEAPNVVAIAQRMVLAVDEFIAALQTLGVTITGNEMWLLESLPRELAEYVSVQVRGEHQGGTLLTVRVPTAELPRWRERLPDHIAAQYQCSRGEAVTFLAWRNHPELIPDIQCNHPGCRNTRTCSPWPFLPSDVATIIKRATSELWYCHVHAHKGLQQDGAVSDHVADILTRMQEAPGSNSTQLGITKLVGKFLELENLAIRRVTGRGVGAMYHWTIADLGAQILSKRAALQE</sequence>
<accession>A0A4S3KQG3</accession>
<evidence type="ECO:0000313" key="1">
    <source>
        <dbReference type="EMBL" id="THD11287.1"/>
    </source>
</evidence>
<comment type="caution">
    <text evidence="1">The sequence shown here is derived from an EMBL/GenBank/DDBJ whole genome shotgun (WGS) entry which is preliminary data.</text>
</comment>
<evidence type="ECO:0000313" key="2">
    <source>
        <dbReference type="Proteomes" id="UP000307749"/>
    </source>
</evidence>
<organism evidence="1 2">
    <name type="scientific">Metallibacterium scheffleri</name>
    <dbReference type="NCBI Taxonomy" id="993689"/>
    <lineage>
        <taxon>Bacteria</taxon>
        <taxon>Pseudomonadati</taxon>
        <taxon>Pseudomonadota</taxon>
        <taxon>Gammaproteobacteria</taxon>
        <taxon>Lysobacterales</taxon>
        <taxon>Rhodanobacteraceae</taxon>
        <taxon>Metallibacterium</taxon>
    </lineage>
</organism>
<protein>
    <submittedName>
        <fullName evidence="1">Uncharacterized protein</fullName>
    </submittedName>
</protein>
<dbReference type="STRING" id="993689.GCA_002077135_00189"/>
<dbReference type="RefSeq" id="WP_081130231.1">
    <property type="nucleotide sequence ID" value="NZ_LDOS01000005.1"/>
</dbReference>
<reference evidence="1 2" key="1">
    <citation type="submission" date="2017-02" db="EMBL/GenBank/DDBJ databases">
        <title>Whole genome sequencing of Metallibacterium scheffleri DSM 24874 (T).</title>
        <authorList>
            <person name="Kumar S."/>
            <person name="Patil P."/>
            <person name="Patil P.B."/>
        </authorList>
    </citation>
    <scope>NUCLEOTIDE SEQUENCE [LARGE SCALE GENOMIC DNA]</scope>
    <source>
        <strain evidence="1 2">DSM 24874</strain>
    </source>
</reference>
<dbReference type="AlphaFoldDB" id="A0A4S3KQG3"/>
<proteinExistence type="predicted"/>
<gene>
    <name evidence="1" type="ORF">B1806_03990</name>
</gene>